<protein>
    <recommendedName>
        <fullName evidence="3">DnaJ homolog subfamily C member 22</fullName>
    </recommendedName>
</protein>
<evidence type="ECO:0000256" key="1">
    <source>
        <dbReference type="ARBA" id="ARBA00002080"/>
    </source>
</evidence>
<dbReference type="SMART" id="SM00271">
    <property type="entry name" value="DnaJ"/>
    <property type="match status" value="1"/>
</dbReference>
<keyword evidence="5" id="KW-1133">Transmembrane helix</keyword>
<dbReference type="CDD" id="cd06257">
    <property type="entry name" value="DnaJ"/>
    <property type="match status" value="1"/>
</dbReference>
<comment type="subcellular location">
    <subcellularLocation>
        <location evidence="2">Membrane</location>
        <topology evidence="2">Multi-pass membrane protein</topology>
    </subcellularLocation>
</comment>
<reference evidence="9 10" key="1">
    <citation type="journal article" date="2017" name="Curr. Biol.">
        <title>The Evolution of Venom by Co-option of Single-Copy Genes.</title>
        <authorList>
            <person name="Martinson E.O."/>
            <person name="Mrinalini"/>
            <person name="Kelkar Y.D."/>
            <person name="Chang C.H."/>
            <person name="Werren J.H."/>
        </authorList>
    </citation>
    <scope>NUCLEOTIDE SEQUENCE [LARGE SCALE GENOMIC DNA]</scope>
    <source>
        <strain evidence="9 10">Alberta</strain>
        <tissue evidence="9">Whole body</tissue>
    </source>
</reference>
<dbReference type="InterPro" id="IPR036869">
    <property type="entry name" value="J_dom_sf"/>
</dbReference>
<dbReference type="STRING" id="543379.A0A232EUN0"/>
<feature type="domain" description="J" evidence="8">
    <location>
        <begin position="305"/>
        <end position="375"/>
    </location>
</feature>
<organism evidence="9 10">
    <name type="scientific">Trichomalopsis sarcophagae</name>
    <dbReference type="NCBI Taxonomy" id="543379"/>
    <lineage>
        <taxon>Eukaryota</taxon>
        <taxon>Metazoa</taxon>
        <taxon>Ecdysozoa</taxon>
        <taxon>Arthropoda</taxon>
        <taxon>Hexapoda</taxon>
        <taxon>Insecta</taxon>
        <taxon>Pterygota</taxon>
        <taxon>Neoptera</taxon>
        <taxon>Endopterygota</taxon>
        <taxon>Hymenoptera</taxon>
        <taxon>Apocrita</taxon>
        <taxon>Proctotrupomorpha</taxon>
        <taxon>Chalcidoidea</taxon>
        <taxon>Pteromalidae</taxon>
        <taxon>Pteromalinae</taxon>
        <taxon>Trichomalopsis</taxon>
    </lineage>
</organism>
<proteinExistence type="predicted"/>
<evidence type="ECO:0000256" key="4">
    <source>
        <dbReference type="ARBA" id="ARBA00022692"/>
    </source>
</evidence>
<evidence type="ECO:0000313" key="9">
    <source>
        <dbReference type="EMBL" id="OXU22070.1"/>
    </source>
</evidence>
<feature type="non-terminal residue" evidence="9">
    <location>
        <position position="1"/>
    </location>
</feature>
<evidence type="ECO:0000256" key="6">
    <source>
        <dbReference type="ARBA" id="ARBA00023136"/>
    </source>
</evidence>
<dbReference type="PANTHER" id="PTHR44733">
    <property type="entry name" value="DNAJ HOMOLOG SUBFAMILY C MEMBER 22"/>
    <property type="match status" value="1"/>
</dbReference>
<evidence type="ECO:0000259" key="8">
    <source>
        <dbReference type="PROSITE" id="PS50076"/>
    </source>
</evidence>
<dbReference type="Gene3D" id="1.10.287.110">
    <property type="entry name" value="DnaJ domain"/>
    <property type="match status" value="1"/>
</dbReference>
<evidence type="ECO:0000256" key="3">
    <source>
        <dbReference type="ARBA" id="ARBA00020945"/>
    </source>
</evidence>
<dbReference type="SUPFAM" id="SSF46565">
    <property type="entry name" value="Chaperone J-domain"/>
    <property type="match status" value="1"/>
</dbReference>
<dbReference type="Pfam" id="PF05154">
    <property type="entry name" value="TM2"/>
    <property type="match status" value="1"/>
</dbReference>
<evidence type="ECO:0000256" key="5">
    <source>
        <dbReference type="ARBA" id="ARBA00022989"/>
    </source>
</evidence>
<accession>A0A232EUN0</accession>
<dbReference type="PROSITE" id="PS50076">
    <property type="entry name" value="DNAJ_2"/>
    <property type="match status" value="1"/>
</dbReference>
<dbReference type="EMBL" id="NNAY01002105">
    <property type="protein sequence ID" value="OXU22070.1"/>
    <property type="molecule type" value="Genomic_DNA"/>
</dbReference>
<dbReference type="InterPro" id="IPR007829">
    <property type="entry name" value="TM2"/>
</dbReference>
<keyword evidence="4" id="KW-0812">Transmembrane</keyword>
<dbReference type="Pfam" id="PF00226">
    <property type="entry name" value="DnaJ"/>
    <property type="match status" value="1"/>
</dbReference>
<keyword evidence="6" id="KW-0472">Membrane</keyword>
<comment type="function">
    <text evidence="1">May function as a co-chaperone.</text>
</comment>
<gene>
    <name evidence="9" type="ORF">TSAR_011756</name>
</gene>
<keyword evidence="10" id="KW-1185">Reference proteome</keyword>
<dbReference type="PANTHER" id="PTHR44733:SF1">
    <property type="entry name" value="DNAJ HOMOLOG SUBFAMILY C MEMBER 22"/>
    <property type="match status" value="1"/>
</dbReference>
<comment type="caution">
    <text evidence="9">The sequence shown here is derived from an EMBL/GenBank/DDBJ whole genome shotgun (WGS) entry which is preliminary data.</text>
</comment>
<dbReference type="InterPro" id="IPR001623">
    <property type="entry name" value="DnaJ_domain"/>
</dbReference>
<evidence type="ECO:0000256" key="7">
    <source>
        <dbReference type="SAM" id="Coils"/>
    </source>
</evidence>
<dbReference type="Proteomes" id="UP000215335">
    <property type="component" value="Unassembled WGS sequence"/>
</dbReference>
<evidence type="ECO:0000256" key="2">
    <source>
        <dbReference type="ARBA" id="ARBA00004141"/>
    </source>
</evidence>
<name>A0A232EUN0_9HYME</name>
<dbReference type="PRINTS" id="PR00625">
    <property type="entry name" value="JDOMAIN"/>
</dbReference>
<sequence>VIKPKMSGKVQVNSNAAEQTRPKQKSKFWAYFWWLFGGVFGAHHVYLGRDEHALVWFCTLGGYFGIGWLRDIYRIPTYVADANDDPEFLSWFKHQVRFNKKPPFGTVRFLGAIIVSYLFGQLVLLAIPEDEINGINFKPLIILIPLAVAYGTWLVGNVGREQGSIWLALIVSYLCYPTLYYIGDDSTWLGLMVLASTLTFDTFSKEWRLRRRQKRSKSRRLALFLVFALVYGGLWASYFYFNATLTDSEGEEIKLSEAIKHFLTSPIWLDLKASLEDTWTQTKHQGFWATWRQVIDLTDPRGEINAYRVLGLSQTASQSEVTHRWRALSREHHPDKVKGSEEERRQAQERFLEIQQAYEILSSAKNRRQRKNKKSD</sequence>
<dbReference type="AlphaFoldDB" id="A0A232EUN0"/>
<evidence type="ECO:0000313" key="10">
    <source>
        <dbReference type="Proteomes" id="UP000215335"/>
    </source>
</evidence>
<keyword evidence="7" id="KW-0175">Coiled coil</keyword>
<dbReference type="GO" id="GO:0016020">
    <property type="term" value="C:membrane"/>
    <property type="evidence" value="ECO:0007669"/>
    <property type="project" value="UniProtKB-SubCell"/>
</dbReference>
<feature type="coiled-coil region" evidence="7">
    <location>
        <begin position="337"/>
        <end position="374"/>
    </location>
</feature>
<dbReference type="OrthoDB" id="10262359at2759"/>